<dbReference type="EMBL" id="CP000939">
    <property type="protein sequence ID" value="ACA45856.1"/>
    <property type="molecule type" value="Genomic_DNA"/>
</dbReference>
<dbReference type="KEGG" id="cbb:CLD_3212"/>
<protein>
    <submittedName>
        <fullName evidence="2">Uncharacterized protein</fullName>
    </submittedName>
</protein>
<feature type="region of interest" description="Disordered" evidence="1">
    <location>
        <begin position="1"/>
        <end position="42"/>
    </location>
</feature>
<reference evidence="2 3" key="1">
    <citation type="journal article" date="2007" name="PLoS ONE">
        <title>Analysis of the neurotoxin complex genes in Clostridium botulinum A1-A4 and B1 strains: BoNT/A3, /Ba4 and /B1 clusters are located within plasmids.</title>
        <authorList>
            <person name="Smith T.J."/>
            <person name="Hill K.K."/>
            <person name="Foley B.T."/>
            <person name="Detter J.C."/>
            <person name="Munk A.C."/>
            <person name="Bruce D.C."/>
            <person name="Doggett N.A."/>
            <person name="Smith L.A."/>
            <person name="Marks J.D."/>
            <person name="Xie G."/>
            <person name="Brettin T.S."/>
        </authorList>
    </citation>
    <scope>NUCLEOTIDE SEQUENCE [LARGE SCALE GENOMIC DNA]</scope>
    <source>
        <strain evidence="3">Okra / Type B1</strain>
    </source>
</reference>
<evidence type="ECO:0000313" key="2">
    <source>
        <dbReference type="EMBL" id="ACA45856.1"/>
    </source>
</evidence>
<dbReference type="RefSeq" id="WP_003402623.1">
    <property type="nucleotide sequence ID" value="NC_010516.1"/>
</dbReference>
<dbReference type="AlphaFoldDB" id="B1IJX3"/>
<feature type="compositionally biased region" description="Polar residues" evidence="1">
    <location>
        <begin position="1"/>
        <end position="16"/>
    </location>
</feature>
<name>B1IJX3_CLOBK</name>
<organism evidence="2 3">
    <name type="scientific">Clostridium botulinum (strain Okra / Type B1)</name>
    <dbReference type="NCBI Taxonomy" id="498213"/>
    <lineage>
        <taxon>Bacteria</taxon>
        <taxon>Bacillati</taxon>
        <taxon>Bacillota</taxon>
        <taxon>Clostridia</taxon>
        <taxon>Eubacteriales</taxon>
        <taxon>Clostridiaceae</taxon>
        <taxon>Clostridium</taxon>
    </lineage>
</organism>
<evidence type="ECO:0000313" key="3">
    <source>
        <dbReference type="Proteomes" id="UP000008541"/>
    </source>
</evidence>
<gene>
    <name evidence="2" type="ordered locus">CLD_3212</name>
</gene>
<proteinExistence type="predicted"/>
<dbReference type="Proteomes" id="UP000008541">
    <property type="component" value="Chromosome"/>
</dbReference>
<evidence type="ECO:0000256" key="1">
    <source>
        <dbReference type="SAM" id="MobiDB-lite"/>
    </source>
</evidence>
<dbReference type="HOGENOM" id="CLU_3249384_0_0_9"/>
<sequence>MKISKNTQELQKTKYLSSKAKSKVEAKDKHGVHRVTTATTSG</sequence>
<accession>B1IJX3</accession>